<comment type="caution">
    <text evidence="2">The sequence shown here is derived from an EMBL/GenBank/DDBJ whole genome shotgun (WGS) entry which is preliminary data.</text>
</comment>
<keyword evidence="1" id="KW-0472">Membrane</keyword>
<name>A0ABP9LWH3_9FLAO</name>
<organism evidence="2 3">
    <name type="scientific">Chryseobacterium ginsengisoli</name>
    <dbReference type="NCBI Taxonomy" id="363853"/>
    <lineage>
        <taxon>Bacteria</taxon>
        <taxon>Pseudomonadati</taxon>
        <taxon>Bacteroidota</taxon>
        <taxon>Flavobacteriia</taxon>
        <taxon>Flavobacteriales</taxon>
        <taxon>Weeksellaceae</taxon>
        <taxon>Chryseobacterium group</taxon>
        <taxon>Chryseobacterium</taxon>
    </lineage>
</organism>
<keyword evidence="1" id="KW-1133">Transmembrane helix</keyword>
<proteinExistence type="predicted"/>
<evidence type="ECO:0000256" key="1">
    <source>
        <dbReference type="SAM" id="Phobius"/>
    </source>
</evidence>
<dbReference type="Proteomes" id="UP001500353">
    <property type="component" value="Unassembled WGS sequence"/>
</dbReference>
<gene>
    <name evidence="2" type="ORF">GCM10023210_09240</name>
</gene>
<keyword evidence="3" id="KW-1185">Reference proteome</keyword>
<accession>A0ABP9LWH3</accession>
<protein>
    <submittedName>
        <fullName evidence="2">Uncharacterized protein</fullName>
    </submittedName>
</protein>
<evidence type="ECO:0000313" key="3">
    <source>
        <dbReference type="Proteomes" id="UP001500353"/>
    </source>
</evidence>
<dbReference type="EMBL" id="BAABHX010000001">
    <property type="protein sequence ID" value="GAA5086897.1"/>
    <property type="molecule type" value="Genomic_DNA"/>
</dbReference>
<sequence>MLNFKNGKIYYKNEFSVAKINKKLSFNVYFVLIYNKCGIFFLFIFKIYAKKYYII</sequence>
<feature type="transmembrane region" description="Helical" evidence="1">
    <location>
        <begin position="28"/>
        <end position="49"/>
    </location>
</feature>
<keyword evidence="1" id="KW-0812">Transmembrane</keyword>
<reference evidence="3" key="1">
    <citation type="journal article" date="2019" name="Int. J. Syst. Evol. Microbiol.">
        <title>The Global Catalogue of Microorganisms (GCM) 10K type strain sequencing project: providing services to taxonomists for standard genome sequencing and annotation.</title>
        <authorList>
            <consortium name="The Broad Institute Genomics Platform"/>
            <consortium name="The Broad Institute Genome Sequencing Center for Infectious Disease"/>
            <person name="Wu L."/>
            <person name="Ma J."/>
        </authorList>
    </citation>
    <scope>NUCLEOTIDE SEQUENCE [LARGE SCALE GENOMIC DNA]</scope>
    <source>
        <strain evidence="3">JCM 18019</strain>
    </source>
</reference>
<evidence type="ECO:0000313" key="2">
    <source>
        <dbReference type="EMBL" id="GAA5086897.1"/>
    </source>
</evidence>